<keyword evidence="5" id="KW-1185">Reference proteome</keyword>
<dbReference type="STRING" id="590652.BST39_14365"/>
<evidence type="ECO:0000259" key="3">
    <source>
        <dbReference type="Pfam" id="PF05532"/>
    </source>
</evidence>
<dbReference type="Proteomes" id="UP000192513">
    <property type="component" value="Unassembled WGS sequence"/>
</dbReference>
<dbReference type="InterPro" id="IPR036629">
    <property type="entry name" value="YjbJ_sf"/>
</dbReference>
<feature type="domain" description="CsbD-like" evidence="3">
    <location>
        <begin position="5"/>
        <end position="56"/>
    </location>
</feature>
<dbReference type="SUPFAM" id="SSF69047">
    <property type="entry name" value="Hypothetical protein YjbJ"/>
    <property type="match status" value="1"/>
</dbReference>
<comment type="similarity">
    <text evidence="1">Belongs to the UPF0337 (CsbD) family.</text>
</comment>
<comment type="caution">
    <text evidence="4">The sequence shown here is derived from an EMBL/GenBank/DDBJ whole genome shotgun (WGS) entry which is preliminary data.</text>
</comment>
<evidence type="ECO:0000256" key="1">
    <source>
        <dbReference type="ARBA" id="ARBA00009129"/>
    </source>
</evidence>
<dbReference type="Gene3D" id="1.10.1470.10">
    <property type="entry name" value="YjbJ"/>
    <property type="match status" value="1"/>
</dbReference>
<dbReference type="RefSeq" id="WP_083172575.1">
    <property type="nucleotide sequence ID" value="NZ_AP022619.1"/>
</dbReference>
<reference evidence="4 5" key="1">
    <citation type="submission" date="2017-02" db="EMBL/GenBank/DDBJ databases">
        <title>The new phylogeny of genus Mycobacterium.</title>
        <authorList>
            <person name="Tortoli E."/>
            <person name="Trovato A."/>
            <person name="Cirillo D.M."/>
        </authorList>
    </citation>
    <scope>NUCLEOTIDE SEQUENCE [LARGE SCALE GENOMIC DNA]</scope>
    <source>
        <strain evidence="4 5">DSM 45000</strain>
    </source>
</reference>
<sequence>MGVTDKVKNAAQDVAGKAKEQAGKVTGDKDTEGEGKKDQTKSSVKKAGENVKDAFK</sequence>
<dbReference type="OrthoDB" id="2143260at2"/>
<evidence type="ECO:0000256" key="2">
    <source>
        <dbReference type="SAM" id="MobiDB-lite"/>
    </source>
</evidence>
<organism evidence="4 5">
    <name type="scientific">Mycobacterium paraseoulense</name>
    <dbReference type="NCBI Taxonomy" id="590652"/>
    <lineage>
        <taxon>Bacteria</taxon>
        <taxon>Bacillati</taxon>
        <taxon>Actinomycetota</taxon>
        <taxon>Actinomycetes</taxon>
        <taxon>Mycobacteriales</taxon>
        <taxon>Mycobacteriaceae</taxon>
        <taxon>Mycobacterium</taxon>
    </lineage>
</organism>
<protein>
    <recommendedName>
        <fullName evidence="3">CsbD-like domain-containing protein</fullName>
    </recommendedName>
</protein>
<evidence type="ECO:0000313" key="5">
    <source>
        <dbReference type="Proteomes" id="UP000192513"/>
    </source>
</evidence>
<gene>
    <name evidence="4" type="ORF">BST39_14365</name>
</gene>
<dbReference type="AlphaFoldDB" id="A0A1X0IA16"/>
<dbReference type="InterPro" id="IPR008462">
    <property type="entry name" value="CsbD"/>
</dbReference>
<dbReference type="Pfam" id="PF05532">
    <property type="entry name" value="CsbD"/>
    <property type="match status" value="1"/>
</dbReference>
<evidence type="ECO:0000313" key="4">
    <source>
        <dbReference type="EMBL" id="ORB40268.1"/>
    </source>
</evidence>
<name>A0A1X0IA16_9MYCO</name>
<feature type="region of interest" description="Disordered" evidence="2">
    <location>
        <begin position="1"/>
        <end position="56"/>
    </location>
</feature>
<proteinExistence type="inferred from homology"/>
<dbReference type="EMBL" id="MVIE01000016">
    <property type="protein sequence ID" value="ORB40268.1"/>
    <property type="molecule type" value="Genomic_DNA"/>
</dbReference>
<accession>A0A1X0IA16</accession>
<feature type="compositionally biased region" description="Basic and acidic residues" evidence="2">
    <location>
        <begin position="16"/>
        <end position="56"/>
    </location>
</feature>